<feature type="repeat" description="PPR" evidence="2">
    <location>
        <begin position="485"/>
        <end position="519"/>
    </location>
</feature>
<accession>A0A7J0F725</accession>
<dbReference type="PANTHER" id="PTHR47926">
    <property type="entry name" value="PENTATRICOPEPTIDE REPEAT-CONTAINING PROTEIN"/>
    <property type="match status" value="1"/>
</dbReference>
<organism evidence="3 4">
    <name type="scientific">Actinidia rufa</name>
    <dbReference type="NCBI Taxonomy" id="165716"/>
    <lineage>
        <taxon>Eukaryota</taxon>
        <taxon>Viridiplantae</taxon>
        <taxon>Streptophyta</taxon>
        <taxon>Embryophyta</taxon>
        <taxon>Tracheophyta</taxon>
        <taxon>Spermatophyta</taxon>
        <taxon>Magnoliopsida</taxon>
        <taxon>eudicotyledons</taxon>
        <taxon>Gunneridae</taxon>
        <taxon>Pentapetalae</taxon>
        <taxon>asterids</taxon>
        <taxon>Ericales</taxon>
        <taxon>Actinidiaceae</taxon>
        <taxon>Actinidia</taxon>
    </lineage>
</organism>
<keyword evidence="4" id="KW-1185">Reference proteome</keyword>
<evidence type="ECO:0000313" key="4">
    <source>
        <dbReference type="Proteomes" id="UP000585474"/>
    </source>
</evidence>
<dbReference type="PROSITE" id="PS51375">
    <property type="entry name" value="PPR"/>
    <property type="match status" value="2"/>
</dbReference>
<dbReference type="FunFam" id="1.25.40.10:FF:001079">
    <property type="entry name" value="Pentatricopeptide repeat-containing protein At2g17210"/>
    <property type="match status" value="1"/>
</dbReference>
<name>A0A7J0F725_9ERIC</name>
<dbReference type="NCBIfam" id="TIGR00756">
    <property type="entry name" value="PPR"/>
    <property type="match status" value="2"/>
</dbReference>
<keyword evidence="1" id="KW-0677">Repeat</keyword>
<dbReference type="GO" id="GO:0003723">
    <property type="term" value="F:RNA binding"/>
    <property type="evidence" value="ECO:0007669"/>
    <property type="project" value="InterPro"/>
</dbReference>
<dbReference type="FunFam" id="1.25.40.10:FF:000344">
    <property type="entry name" value="Pentatricopeptide repeat-containing protein"/>
    <property type="match status" value="1"/>
</dbReference>
<dbReference type="InterPro" id="IPR046848">
    <property type="entry name" value="E_motif"/>
</dbReference>
<dbReference type="InterPro" id="IPR046960">
    <property type="entry name" value="PPR_At4g14850-like_plant"/>
</dbReference>
<evidence type="ECO:0000256" key="2">
    <source>
        <dbReference type="PROSITE-ProRule" id="PRU00708"/>
    </source>
</evidence>
<proteinExistence type="predicted"/>
<evidence type="ECO:0000256" key="1">
    <source>
        <dbReference type="ARBA" id="ARBA00022737"/>
    </source>
</evidence>
<dbReference type="Gene3D" id="1.25.40.10">
    <property type="entry name" value="Tetratricopeptide repeat domain"/>
    <property type="match status" value="3"/>
</dbReference>
<protein>
    <submittedName>
        <fullName evidence="3">Tetratricopeptide repeat (TPR)-like superfamily protein</fullName>
    </submittedName>
</protein>
<dbReference type="EMBL" id="BJWL01000009">
    <property type="protein sequence ID" value="GFY94494.1"/>
    <property type="molecule type" value="Genomic_DNA"/>
</dbReference>
<dbReference type="Pfam" id="PF01535">
    <property type="entry name" value="PPR"/>
    <property type="match status" value="3"/>
</dbReference>
<evidence type="ECO:0000313" key="3">
    <source>
        <dbReference type="EMBL" id="GFY94494.1"/>
    </source>
</evidence>
<dbReference type="AlphaFoldDB" id="A0A7J0F725"/>
<dbReference type="Pfam" id="PF25557">
    <property type="entry name" value="GAUT_1"/>
    <property type="match status" value="1"/>
</dbReference>
<dbReference type="Pfam" id="PF20431">
    <property type="entry name" value="E_motif"/>
    <property type="match status" value="1"/>
</dbReference>
<reference evidence="3 4" key="1">
    <citation type="submission" date="2019-07" db="EMBL/GenBank/DDBJ databases">
        <title>De Novo Assembly of kiwifruit Actinidia rufa.</title>
        <authorList>
            <person name="Sugita-Konishi S."/>
            <person name="Sato K."/>
            <person name="Mori E."/>
            <person name="Abe Y."/>
            <person name="Kisaki G."/>
            <person name="Hamano K."/>
            <person name="Suezawa K."/>
            <person name="Otani M."/>
            <person name="Fukuda T."/>
            <person name="Manabe T."/>
            <person name="Gomi K."/>
            <person name="Tabuchi M."/>
            <person name="Akimitsu K."/>
            <person name="Kataoka I."/>
        </authorList>
    </citation>
    <scope>NUCLEOTIDE SEQUENCE [LARGE SCALE GENOMIC DNA]</scope>
    <source>
        <strain evidence="4">cv. Fuchu</strain>
    </source>
</reference>
<feature type="repeat" description="PPR" evidence="2">
    <location>
        <begin position="647"/>
        <end position="681"/>
    </location>
</feature>
<dbReference type="OrthoDB" id="185373at2759"/>
<comment type="caution">
    <text evidence="3">The sequence shown here is derived from an EMBL/GenBank/DDBJ whole genome shotgun (WGS) entry which is preliminary data.</text>
</comment>
<dbReference type="GO" id="GO:0009451">
    <property type="term" value="P:RNA modification"/>
    <property type="evidence" value="ECO:0007669"/>
    <property type="project" value="InterPro"/>
</dbReference>
<dbReference type="Pfam" id="PF13041">
    <property type="entry name" value="PPR_2"/>
    <property type="match status" value="2"/>
</dbReference>
<dbReference type="InterPro" id="IPR011990">
    <property type="entry name" value="TPR-like_helical_dom_sf"/>
</dbReference>
<dbReference type="Proteomes" id="UP000585474">
    <property type="component" value="Unassembled WGS sequence"/>
</dbReference>
<dbReference type="PANTHER" id="PTHR47926:SF452">
    <property type="entry name" value="PENTATRICOPEPTIDE REPEAT-CONTAINING PROTEIN"/>
    <property type="match status" value="1"/>
</dbReference>
<dbReference type="InterPro" id="IPR002885">
    <property type="entry name" value="PPR_rpt"/>
</dbReference>
<sequence length="872" mass="96916">MRRGRWYLLASSMYAAGGSWVDAARMKWLVKERGEDGDHINLVSEQLHSCMKMDNSHDEAAFERLMQALQSRRMKPIYCKESQSAIGEARSNAELQPSALDHAKAMGHILSTANDQLARKLRAICSIYLSECKFAEEKEYILNSATCKSSAFAFLKLEYLHERGHALAPGRCIFQSFLQAPKPPSWFWRIKESSSKEQWQQVFTHYREMKKAGVQFTDPSLYPPILKACLVLSFKHGQSVHTSLLKQGLVSFSSTGNSMMDFYVKSGTLSSALGVFHCMSGTDSISWNIIIHGDLDHGAPEDGLCLFMDGRVAGFEPNTATLVLVIQACRSLGATHEGLKIHGYLIVSGFGAIVSVQNSLLSMYADIEMDIARKLFDEMYSRDLISWSMMIGGYVLSEEPEVAFQLFREVASKNKIEMDGQIMVNVIKACIHLGKINIGRLKHGFVIRTGLDYDLFVGNSLIDMYSKCHDTESALKVFREIPRRNLVSWNSLLSGFVSNEKYSKALWLFDSMQKAGIETDEVTLANLLQTCKHLLVPIHGKSIHSIIIRRVMKLMNWVHRGMPNEAIAVFQEMSQAQNKPDAITLLNLLEACSVYAELKRSKSVHGIAIRWCLTADVVVGTAILDMYSKCGAIEASERVFDQLPQRNIVSWSAMIAAYGMNGLPCQALALLRQMKAHGLKPNTVTALSVLSACSHGGLINEGLLFFQELVEDHTELRLEHYSCVVDLLARAGNLDSAMELIKKMPSGLNPGASAWGALLSACRSCGNSELGVDAVSHILELEPSSSAGYLLASSMYAAGGSWVDAARMRWLVKERGVRMVTAYSLVHVNNNACKFAAGDKHRPFSSEINLVSEQLHWCMKMDNSHDEAVFEQ</sequence>
<gene>
    <name evidence="3" type="ORF">Acr_09g0009400</name>
</gene>